<evidence type="ECO:0000313" key="2">
    <source>
        <dbReference type="EMBL" id="KAK4546502.1"/>
    </source>
</evidence>
<feature type="region of interest" description="Disordered" evidence="1">
    <location>
        <begin position="292"/>
        <end position="681"/>
    </location>
</feature>
<feature type="compositionally biased region" description="Polar residues" evidence="1">
    <location>
        <begin position="258"/>
        <end position="271"/>
    </location>
</feature>
<reference evidence="2 3" key="1">
    <citation type="submission" date="2021-11" db="EMBL/GenBank/DDBJ databases">
        <title>Black yeast isolated from Biological Soil Crust.</title>
        <authorList>
            <person name="Kurbessoian T."/>
        </authorList>
    </citation>
    <scope>NUCLEOTIDE SEQUENCE [LARGE SCALE GENOMIC DNA]</scope>
    <source>
        <strain evidence="2 3">CCFEE 5522</strain>
    </source>
</reference>
<feature type="compositionally biased region" description="Pro residues" evidence="1">
    <location>
        <begin position="659"/>
        <end position="670"/>
    </location>
</feature>
<gene>
    <name evidence="2" type="ORF">LTR36_001719</name>
</gene>
<evidence type="ECO:0000313" key="3">
    <source>
        <dbReference type="Proteomes" id="UP001324427"/>
    </source>
</evidence>
<feature type="compositionally biased region" description="Basic and acidic residues" evidence="1">
    <location>
        <begin position="292"/>
        <end position="308"/>
    </location>
</feature>
<feature type="compositionally biased region" description="Polar residues" evidence="1">
    <location>
        <begin position="220"/>
        <end position="234"/>
    </location>
</feature>
<dbReference type="EMBL" id="JAVFHQ010000014">
    <property type="protein sequence ID" value="KAK4546502.1"/>
    <property type="molecule type" value="Genomic_DNA"/>
</dbReference>
<accession>A0AAV9JMH9</accession>
<feature type="compositionally biased region" description="Polar residues" evidence="1">
    <location>
        <begin position="734"/>
        <end position="745"/>
    </location>
</feature>
<feature type="compositionally biased region" description="Basic and acidic residues" evidence="1">
    <location>
        <begin position="344"/>
        <end position="355"/>
    </location>
</feature>
<organism evidence="2 3">
    <name type="scientific">Oleoguttula mirabilis</name>
    <dbReference type="NCBI Taxonomy" id="1507867"/>
    <lineage>
        <taxon>Eukaryota</taxon>
        <taxon>Fungi</taxon>
        <taxon>Dikarya</taxon>
        <taxon>Ascomycota</taxon>
        <taxon>Pezizomycotina</taxon>
        <taxon>Dothideomycetes</taxon>
        <taxon>Dothideomycetidae</taxon>
        <taxon>Mycosphaerellales</taxon>
        <taxon>Teratosphaeriaceae</taxon>
        <taxon>Oleoguttula</taxon>
    </lineage>
</organism>
<feature type="region of interest" description="Disordered" evidence="1">
    <location>
        <begin position="718"/>
        <end position="745"/>
    </location>
</feature>
<feature type="compositionally biased region" description="Polar residues" evidence="1">
    <location>
        <begin position="385"/>
        <end position="398"/>
    </location>
</feature>
<name>A0AAV9JMH9_9PEZI</name>
<proteinExistence type="predicted"/>
<feature type="compositionally biased region" description="Basic and acidic residues" evidence="1">
    <location>
        <begin position="399"/>
        <end position="409"/>
    </location>
</feature>
<feature type="region of interest" description="Disordered" evidence="1">
    <location>
        <begin position="92"/>
        <end position="136"/>
    </location>
</feature>
<feature type="region of interest" description="Disordered" evidence="1">
    <location>
        <begin position="167"/>
        <end position="276"/>
    </location>
</feature>
<keyword evidence="3" id="KW-1185">Reference proteome</keyword>
<feature type="compositionally biased region" description="Basic and acidic residues" evidence="1">
    <location>
        <begin position="373"/>
        <end position="384"/>
    </location>
</feature>
<feature type="compositionally biased region" description="Polar residues" evidence="1">
    <location>
        <begin position="314"/>
        <end position="326"/>
    </location>
</feature>
<feature type="compositionally biased region" description="Polar residues" evidence="1">
    <location>
        <begin position="108"/>
        <end position="117"/>
    </location>
</feature>
<dbReference type="Proteomes" id="UP001324427">
    <property type="component" value="Unassembled WGS sequence"/>
</dbReference>
<feature type="compositionally biased region" description="Basic and acidic residues" evidence="1">
    <location>
        <begin position="92"/>
        <end position="103"/>
    </location>
</feature>
<feature type="compositionally biased region" description="Basic and acidic residues" evidence="1">
    <location>
        <begin position="522"/>
        <end position="534"/>
    </location>
</feature>
<comment type="caution">
    <text evidence="2">The sequence shown here is derived from an EMBL/GenBank/DDBJ whole genome shotgun (WGS) entry which is preliminary data.</text>
</comment>
<dbReference type="AlphaFoldDB" id="A0AAV9JMH9"/>
<sequence length="872" mass="95451">MKRKFSFDIPRLRIMPSKADTNALRQHLAVPLDSPPPTPKSVRPPLSPAVEADLRAACAYVLQNFKPSHVVYQEQYGGSQQKQQLDYAAIKESAHKEVEDEAPRPLSKVSSKAQESTAADVEAPGSENVSPDKYRYRPDVATGDLFKGEGGDRANSRRSAILRAEQLMLTGPPKAPPHTTRDRSGSHLRSVSVPWHNAMAATTKADIVERPRTAPRSDSAETTGSTPQTDSTDYPWSDEKTSTAMTSAALTPARSSKRTSSQAIHSGSEASSMPKVEPVYAEWMRVELEKHKKAQEERLQLEKAREEAEVSADGTETTPKQVTQAPTPIVIRRKPVPTPRAASKAREPVRADSRQSSRASGEVLRSLSMQTDEVPRTSSRHDVRSSLSDSRQGSYSTHADNKQDSRPPRPESIQARTERAPSRARSITRQVKDYIRSSSAHRTVRPSEVSRSASRAAGNATRQVKQYFRPDTAMSSRKPSMDTARPEGRSLSVDSFRSATSGKAPSTASSTSKWRTLRPFHRRDASRDAADRSRPGTSGSTTDARGRSASRDAKQSPQQQKAKLAVDLNRKLPPLPSLDQWKADEPAKAKPATAPVSPVKEKSVGVRTPKSNRSRRSKTESKLVIVGPELGERDEIVAAVMGSPTPPRSHQPSVDLRSAPPPPTLPPPAVPRSANITGPDNLDVGYHQLGPTVSIEPSSAIADMKKDRRRSRSIRAAFPTEEHHDRVKHAMLSRSGTESPKSTGTAKAHLANHSRVAGGPIKGSHIAATTNHTPVGHSRNTSNDVSRKFSVDDYTRMRDSRYQNMVEIEISAKSRRQAPPSAVAMPVRDKKWWQKMGRKPSSPSWMDQVVKSGSRSGVLLTDEVAGAPIVRY</sequence>
<feature type="compositionally biased region" description="Basic and acidic residues" evidence="1">
    <location>
        <begin position="544"/>
        <end position="554"/>
    </location>
</feature>
<feature type="compositionally biased region" description="Polar residues" evidence="1">
    <location>
        <begin position="492"/>
        <end position="514"/>
    </location>
</feature>
<evidence type="ECO:0000256" key="1">
    <source>
        <dbReference type="SAM" id="MobiDB-lite"/>
    </source>
</evidence>
<protein>
    <submittedName>
        <fullName evidence="2">Uncharacterized protein</fullName>
    </submittedName>
</protein>